<gene>
    <name evidence="2" type="ORF">V6N11_030540</name>
</gene>
<dbReference type="EMBL" id="JBBPBN010000229">
    <property type="protein sequence ID" value="KAK8972042.1"/>
    <property type="molecule type" value="Genomic_DNA"/>
</dbReference>
<dbReference type="Proteomes" id="UP001396334">
    <property type="component" value="Unassembled WGS sequence"/>
</dbReference>
<sequence>MMQRSCEQKQESELSGIKDNKVLDELSMKIDGKSDGLDNPKKGLLDEDSTKILLVLPKSKAQNFEGCDDMIKWLLKSSLFQGMGLNPLMEDENNYIGNHKTSLLPHRQGVADIAMVHNIKFQLLDNNALVESDDPYRHRVDGKGEMRQTSWTMTVGLHDCEKIGVQRILQLCDGSINSNFSVGGFYLIEPTSVMFEVFVPPSCMFMDVVDWLIELHVKNGGDVVLQYDFSEGIFEMELEDVDDNEESVEPNDGEFRLNRKSLAGNNNDELVFTFGHLEYWKRGYHLTIKPIPSENLSSGFDPTSRIPRTQLMT</sequence>
<keyword evidence="3" id="KW-1185">Reference proteome</keyword>
<evidence type="ECO:0000313" key="2">
    <source>
        <dbReference type="EMBL" id="KAK8972042.1"/>
    </source>
</evidence>
<evidence type="ECO:0000313" key="3">
    <source>
        <dbReference type="Proteomes" id="UP001396334"/>
    </source>
</evidence>
<proteinExistence type="predicted"/>
<accession>A0ABR2N7A1</accession>
<protein>
    <submittedName>
        <fullName evidence="2">Uncharacterized protein</fullName>
    </submittedName>
</protein>
<organism evidence="2 3">
    <name type="scientific">Hibiscus sabdariffa</name>
    <name type="common">roselle</name>
    <dbReference type="NCBI Taxonomy" id="183260"/>
    <lineage>
        <taxon>Eukaryota</taxon>
        <taxon>Viridiplantae</taxon>
        <taxon>Streptophyta</taxon>
        <taxon>Embryophyta</taxon>
        <taxon>Tracheophyta</taxon>
        <taxon>Spermatophyta</taxon>
        <taxon>Magnoliopsida</taxon>
        <taxon>eudicotyledons</taxon>
        <taxon>Gunneridae</taxon>
        <taxon>Pentapetalae</taxon>
        <taxon>rosids</taxon>
        <taxon>malvids</taxon>
        <taxon>Malvales</taxon>
        <taxon>Malvaceae</taxon>
        <taxon>Malvoideae</taxon>
        <taxon>Hibiscus</taxon>
    </lineage>
</organism>
<reference evidence="2 3" key="1">
    <citation type="journal article" date="2024" name="G3 (Bethesda)">
        <title>Genome assembly of Hibiscus sabdariffa L. provides insights into metabolisms of medicinal natural products.</title>
        <authorList>
            <person name="Kim T."/>
        </authorList>
    </citation>
    <scope>NUCLEOTIDE SEQUENCE [LARGE SCALE GENOMIC DNA]</scope>
    <source>
        <strain evidence="2">TK-2024</strain>
        <tissue evidence="2">Old leaves</tissue>
    </source>
</reference>
<name>A0ABR2N7A1_9ROSI</name>
<comment type="caution">
    <text evidence="2">The sequence shown here is derived from an EMBL/GenBank/DDBJ whole genome shotgun (WGS) entry which is preliminary data.</text>
</comment>
<feature type="region of interest" description="Disordered" evidence="1">
    <location>
        <begin position="1"/>
        <end position="20"/>
    </location>
</feature>
<evidence type="ECO:0000256" key="1">
    <source>
        <dbReference type="SAM" id="MobiDB-lite"/>
    </source>
</evidence>